<name>A0AB39PXA4_9ACTN</name>
<sequence>MTTETAANEAAGTADNEAAATADNEAVDITGDKPGVATRNKPGDDADLRAIAQVVATVERTQRAKDPEGFLALFHPDALWTTGHGKVLIGFDAIAEFTRAALPTAVFDGEVTYEVVHTQFLRPDVAAVKVRQVYHSPGGDTEGAPLYVMTKQDDGRWLLHACQNTGVHVDQEAPRA</sequence>
<dbReference type="InterPro" id="IPR011944">
    <property type="entry name" value="Steroid_delta5-4_isomerase"/>
</dbReference>
<accession>A0AB39PXA4</accession>
<dbReference type="EMBL" id="CP163439">
    <property type="protein sequence ID" value="XDQ35350.1"/>
    <property type="molecule type" value="Genomic_DNA"/>
</dbReference>
<dbReference type="AlphaFoldDB" id="A0AB39PXA4"/>
<dbReference type="SUPFAM" id="SSF54427">
    <property type="entry name" value="NTF2-like"/>
    <property type="match status" value="1"/>
</dbReference>
<dbReference type="InterPro" id="IPR027843">
    <property type="entry name" value="DUF4440"/>
</dbReference>
<organism evidence="3">
    <name type="scientific">Streptomyces sp. R28</name>
    <dbReference type="NCBI Taxonomy" id="3238628"/>
    <lineage>
        <taxon>Bacteria</taxon>
        <taxon>Bacillati</taxon>
        <taxon>Actinomycetota</taxon>
        <taxon>Actinomycetes</taxon>
        <taxon>Kitasatosporales</taxon>
        <taxon>Streptomycetaceae</taxon>
        <taxon>Streptomyces</taxon>
    </lineage>
</organism>
<evidence type="ECO:0000313" key="3">
    <source>
        <dbReference type="EMBL" id="XDQ35350.1"/>
    </source>
</evidence>
<protein>
    <submittedName>
        <fullName evidence="3">SgcJ/EcaC family oxidoreductase</fullName>
    </submittedName>
</protein>
<dbReference type="RefSeq" id="WP_369169908.1">
    <property type="nucleotide sequence ID" value="NZ_CP163439.1"/>
</dbReference>
<gene>
    <name evidence="3" type="ORF">AB5J49_19560</name>
</gene>
<proteinExistence type="predicted"/>
<evidence type="ECO:0000256" key="1">
    <source>
        <dbReference type="SAM" id="MobiDB-lite"/>
    </source>
</evidence>
<dbReference type="Pfam" id="PF14534">
    <property type="entry name" value="DUF4440"/>
    <property type="match status" value="1"/>
</dbReference>
<reference evidence="3" key="1">
    <citation type="submission" date="2024-07" db="EMBL/GenBank/DDBJ databases">
        <authorList>
            <person name="Yu S.T."/>
        </authorList>
    </citation>
    <scope>NUCLEOTIDE SEQUENCE</scope>
    <source>
        <strain evidence="3">R28</strain>
    </source>
</reference>
<evidence type="ECO:0000259" key="2">
    <source>
        <dbReference type="Pfam" id="PF14534"/>
    </source>
</evidence>
<dbReference type="InterPro" id="IPR032710">
    <property type="entry name" value="NTF2-like_dom_sf"/>
</dbReference>
<dbReference type="NCBIfam" id="TIGR02246">
    <property type="entry name" value="SgcJ/EcaC family oxidoreductase"/>
    <property type="match status" value="1"/>
</dbReference>
<feature type="region of interest" description="Disordered" evidence="1">
    <location>
        <begin position="1"/>
        <end position="44"/>
    </location>
</feature>
<dbReference type="Gene3D" id="3.10.450.50">
    <property type="match status" value="1"/>
</dbReference>
<feature type="domain" description="DUF4440" evidence="2">
    <location>
        <begin position="51"/>
        <end position="159"/>
    </location>
</feature>
<feature type="compositionally biased region" description="Low complexity" evidence="1">
    <location>
        <begin position="1"/>
        <end position="24"/>
    </location>
</feature>